<name>A0ABV8UDF1_9PROT</name>
<keyword evidence="1" id="KW-0378">Hydrolase</keyword>
<dbReference type="InterPro" id="IPR003594">
    <property type="entry name" value="HATPase_dom"/>
</dbReference>
<evidence type="ECO:0000256" key="2">
    <source>
        <dbReference type="PROSITE-ProRule" id="PRU00169"/>
    </source>
</evidence>
<keyword evidence="5" id="KW-1185">Reference proteome</keyword>
<dbReference type="PROSITE" id="PS50110">
    <property type="entry name" value="RESPONSE_REGULATORY"/>
    <property type="match status" value="1"/>
</dbReference>
<dbReference type="InterPro" id="IPR052016">
    <property type="entry name" value="Bact_Sigma-Reg"/>
</dbReference>
<dbReference type="InterPro" id="IPR001789">
    <property type="entry name" value="Sig_transdc_resp-reg_receiver"/>
</dbReference>
<gene>
    <name evidence="4" type="ORF">ACFO5Q_11470</name>
</gene>
<sequence length="709" mass="77334">MNSANNTGIPGRVEEVAAEIRGATILIVDDMSIMRQIIGRCLEQAGFTHLFYAEDGQEALEFIENTPPDLLILDLNMPRVTGYEVCRILRADPKTSGLPILVQSASETPEERVKVFSSGATDFVSKPINQPELLARVCMHLENKFLIKNLSDFHSRMHTELSMARDMQHSLLPDEDTLQELEESSDVSFEAHYRASFELGGDLWGGWRLSDDEFGVFVLDVSGHGVGAALNTFRLHATMSRFEMYRDDPAIFLTSLNGALKPTFPLGHFVTMFYAVINHRTGEIVYAGAGAPRPMIVNVKGKVRLLDSAGTPVGIISRPGYENKTDRLEPGETLFCYSDVLLEAAGPDGSFLGEDGFVKEVEQEAKAGDRYKLVERLIGSFYAKLPGELPDDLTAVAMHRAPEKKRAKTSAHGVVKGRVLVMAAESSALGQMVASARPPEFDCVCVSDSQELAATMAGAAPTLGFITDAQTARREGAEAVGRALGADFLAAGGPIVLLADIDAEPDLKQLRFDLNVSRIISLEKGPDALWGAVRAEIDDYMLRLSVADAVSKKVSDVGDVDVATYRFRTREEAKNLAALLAGACAEPVPVALGLTELFVNAVEHGCLAIGHEEKGLLIEKGRLTDEIKYRRSLPGYAENYVTVEFRRSETEILFRIVDPGEGFDHQAFTSAEDGHTKKHGRGITMAGGCFSEVSYIGKGNEVLARYRIK</sequence>
<dbReference type="SUPFAM" id="SSF52172">
    <property type="entry name" value="CheY-like"/>
    <property type="match status" value="1"/>
</dbReference>
<dbReference type="Pfam" id="PF13581">
    <property type="entry name" value="HATPase_c_2"/>
    <property type="match status" value="1"/>
</dbReference>
<evidence type="ECO:0000313" key="4">
    <source>
        <dbReference type="EMBL" id="MFC4348469.1"/>
    </source>
</evidence>
<dbReference type="Gene3D" id="3.40.50.2300">
    <property type="match status" value="1"/>
</dbReference>
<dbReference type="InterPro" id="IPR036890">
    <property type="entry name" value="HATPase_C_sf"/>
</dbReference>
<evidence type="ECO:0000259" key="3">
    <source>
        <dbReference type="PROSITE" id="PS50110"/>
    </source>
</evidence>
<dbReference type="PANTHER" id="PTHR43156:SF2">
    <property type="entry name" value="STAGE II SPORULATION PROTEIN E"/>
    <property type="match status" value="1"/>
</dbReference>
<dbReference type="Gene3D" id="3.30.565.10">
    <property type="entry name" value="Histidine kinase-like ATPase, C-terminal domain"/>
    <property type="match status" value="1"/>
</dbReference>
<reference evidence="5" key="1">
    <citation type="journal article" date="2019" name="Int. J. Syst. Evol. Microbiol.">
        <title>The Global Catalogue of Microorganisms (GCM) 10K type strain sequencing project: providing services to taxonomists for standard genome sequencing and annotation.</title>
        <authorList>
            <consortium name="The Broad Institute Genomics Platform"/>
            <consortium name="The Broad Institute Genome Sequencing Center for Infectious Disease"/>
            <person name="Wu L."/>
            <person name="Ma J."/>
        </authorList>
    </citation>
    <scope>NUCLEOTIDE SEQUENCE [LARGE SCALE GENOMIC DNA]</scope>
    <source>
        <strain evidence="5">CGMCC 1.15304</strain>
    </source>
</reference>
<accession>A0ABV8UDF1</accession>
<dbReference type="CDD" id="cd16936">
    <property type="entry name" value="HATPase_RsbW-like"/>
    <property type="match status" value="1"/>
</dbReference>
<proteinExistence type="predicted"/>
<dbReference type="SMART" id="SM00331">
    <property type="entry name" value="PP2C_SIG"/>
    <property type="match status" value="1"/>
</dbReference>
<comment type="caution">
    <text evidence="4">The sequence shown here is derived from an EMBL/GenBank/DDBJ whole genome shotgun (WGS) entry which is preliminary data.</text>
</comment>
<dbReference type="InterPro" id="IPR001932">
    <property type="entry name" value="PPM-type_phosphatase-like_dom"/>
</dbReference>
<dbReference type="Gene3D" id="3.60.40.10">
    <property type="entry name" value="PPM-type phosphatase domain"/>
    <property type="match status" value="1"/>
</dbReference>
<dbReference type="Pfam" id="PF07228">
    <property type="entry name" value="SpoIIE"/>
    <property type="match status" value="1"/>
</dbReference>
<dbReference type="EMBL" id="JBHSCR010000007">
    <property type="protein sequence ID" value="MFC4348469.1"/>
    <property type="molecule type" value="Genomic_DNA"/>
</dbReference>
<evidence type="ECO:0000256" key="1">
    <source>
        <dbReference type="ARBA" id="ARBA00022801"/>
    </source>
</evidence>
<dbReference type="Pfam" id="PF00072">
    <property type="entry name" value="Response_reg"/>
    <property type="match status" value="1"/>
</dbReference>
<dbReference type="SMART" id="SM00448">
    <property type="entry name" value="REC"/>
    <property type="match status" value="1"/>
</dbReference>
<evidence type="ECO:0000313" key="5">
    <source>
        <dbReference type="Proteomes" id="UP001595776"/>
    </source>
</evidence>
<dbReference type="PANTHER" id="PTHR43156">
    <property type="entry name" value="STAGE II SPORULATION PROTEIN E-RELATED"/>
    <property type="match status" value="1"/>
</dbReference>
<keyword evidence="2" id="KW-0597">Phosphoprotein</keyword>
<protein>
    <submittedName>
        <fullName evidence="4">SpoIIE family protein phosphatase</fullName>
    </submittedName>
</protein>
<dbReference type="RefSeq" id="WP_068145267.1">
    <property type="nucleotide sequence ID" value="NZ_JBHSCR010000007.1"/>
</dbReference>
<feature type="domain" description="Response regulatory" evidence="3">
    <location>
        <begin position="24"/>
        <end position="141"/>
    </location>
</feature>
<dbReference type="Proteomes" id="UP001595776">
    <property type="component" value="Unassembled WGS sequence"/>
</dbReference>
<organism evidence="4 5">
    <name type="scientific">Kordiimonas lipolytica</name>
    <dbReference type="NCBI Taxonomy" id="1662421"/>
    <lineage>
        <taxon>Bacteria</taxon>
        <taxon>Pseudomonadati</taxon>
        <taxon>Pseudomonadota</taxon>
        <taxon>Alphaproteobacteria</taxon>
        <taxon>Kordiimonadales</taxon>
        <taxon>Kordiimonadaceae</taxon>
        <taxon>Kordiimonas</taxon>
    </lineage>
</organism>
<dbReference type="InterPro" id="IPR036457">
    <property type="entry name" value="PPM-type-like_dom_sf"/>
</dbReference>
<feature type="modified residue" description="4-aspartylphosphate" evidence="2">
    <location>
        <position position="74"/>
    </location>
</feature>
<dbReference type="InterPro" id="IPR011006">
    <property type="entry name" value="CheY-like_superfamily"/>
</dbReference>